<evidence type="ECO:0000256" key="2">
    <source>
        <dbReference type="ARBA" id="ARBA00022723"/>
    </source>
</evidence>
<accession>A0A1G9BKT8</accession>
<dbReference type="Proteomes" id="UP000199053">
    <property type="component" value="Unassembled WGS sequence"/>
</dbReference>
<dbReference type="Pfam" id="PF13183">
    <property type="entry name" value="Fer4_8"/>
    <property type="match status" value="1"/>
</dbReference>
<dbReference type="EMBL" id="FNGA01000001">
    <property type="protein sequence ID" value="SDK39860.1"/>
    <property type="molecule type" value="Genomic_DNA"/>
</dbReference>
<evidence type="ECO:0000259" key="6">
    <source>
        <dbReference type="PROSITE" id="PS51379"/>
    </source>
</evidence>
<evidence type="ECO:0000256" key="3">
    <source>
        <dbReference type="ARBA" id="ARBA00022737"/>
    </source>
</evidence>
<dbReference type="InterPro" id="IPR017896">
    <property type="entry name" value="4Fe4S_Fe-S-bd"/>
</dbReference>
<proteinExistence type="predicted"/>
<protein>
    <submittedName>
        <fullName evidence="7">Glycolate oxidase iron-sulfur subunit</fullName>
    </submittedName>
</protein>
<dbReference type="PROSITE" id="PS00198">
    <property type="entry name" value="4FE4S_FER_1"/>
    <property type="match status" value="1"/>
</dbReference>
<sequence>MAVSKSCVQCGKCLEVCPLFKVTGREELTPRAKFFLEGLNPSEGLNEKDFKSLASMCLSCGRCEKICPQNMSGPDLVSSLRAESKGFTQTCWDLWLSKPGFIWPMVAALSKFSPANLPEPVGSAKKRMEALFAKSPEPWARLVPDIKFEEQKVVLFEGCVGRYARRDWTRKAERFMDGLGLVRADKPDFVCCGSSYGGAGLLDRQRKARKANITAWKDSNFPLVIIFCTTCLKGLKEYSLADFDGDRELHNKWVSCLIPLSSLLIDADVTLLENSPQQVIYHKPCHAPQPDSDQALVEAVAGEKLMPVNSDLCCGFGGILQLGAPELSKQVGDYCIDALTKSVSPGAHILTGCSACVIQLATLAKADFFTGHWLDILE</sequence>
<dbReference type="GO" id="GO:0051539">
    <property type="term" value="F:4 iron, 4 sulfur cluster binding"/>
    <property type="evidence" value="ECO:0007669"/>
    <property type="project" value="UniProtKB-KW"/>
</dbReference>
<name>A0A1G9BKT8_9BACT</name>
<evidence type="ECO:0000256" key="4">
    <source>
        <dbReference type="ARBA" id="ARBA00023004"/>
    </source>
</evidence>
<keyword evidence="4" id="KW-0408">Iron</keyword>
<keyword evidence="2" id="KW-0479">Metal-binding</keyword>
<dbReference type="PANTHER" id="PTHR32479">
    <property type="entry name" value="GLYCOLATE OXIDASE IRON-SULFUR SUBUNIT"/>
    <property type="match status" value="1"/>
</dbReference>
<evidence type="ECO:0000313" key="7">
    <source>
        <dbReference type="EMBL" id="SDK39860.1"/>
    </source>
</evidence>
<dbReference type="InterPro" id="IPR009051">
    <property type="entry name" value="Helical_ferredxn"/>
</dbReference>
<keyword evidence="3" id="KW-0677">Repeat</keyword>
<gene>
    <name evidence="7" type="ORF">SAMN05660337_0325</name>
</gene>
<evidence type="ECO:0000313" key="8">
    <source>
        <dbReference type="Proteomes" id="UP000199053"/>
    </source>
</evidence>
<dbReference type="RefSeq" id="WP_092157586.1">
    <property type="nucleotide sequence ID" value="NZ_FNGA01000001.1"/>
</dbReference>
<dbReference type="SUPFAM" id="SSF54862">
    <property type="entry name" value="4Fe-4S ferredoxins"/>
    <property type="match status" value="1"/>
</dbReference>
<evidence type="ECO:0000256" key="5">
    <source>
        <dbReference type="ARBA" id="ARBA00023014"/>
    </source>
</evidence>
<dbReference type="Pfam" id="PF02754">
    <property type="entry name" value="CCG"/>
    <property type="match status" value="2"/>
</dbReference>
<dbReference type="InterPro" id="IPR004017">
    <property type="entry name" value="Cys_rich_dom"/>
</dbReference>
<organism evidence="7 8">
    <name type="scientific">Maridesulfovibrio ferrireducens</name>
    <dbReference type="NCBI Taxonomy" id="246191"/>
    <lineage>
        <taxon>Bacteria</taxon>
        <taxon>Pseudomonadati</taxon>
        <taxon>Thermodesulfobacteriota</taxon>
        <taxon>Desulfovibrionia</taxon>
        <taxon>Desulfovibrionales</taxon>
        <taxon>Desulfovibrionaceae</taxon>
        <taxon>Maridesulfovibrio</taxon>
    </lineage>
</organism>
<dbReference type="OrthoDB" id="9770306at2"/>
<dbReference type="AlphaFoldDB" id="A0A1G9BKT8"/>
<dbReference type="Gene3D" id="1.10.1060.10">
    <property type="entry name" value="Alpha-helical ferredoxin"/>
    <property type="match status" value="1"/>
</dbReference>
<reference evidence="8" key="1">
    <citation type="submission" date="2016-10" db="EMBL/GenBank/DDBJ databases">
        <authorList>
            <person name="Varghese N."/>
            <person name="Submissions S."/>
        </authorList>
    </citation>
    <scope>NUCLEOTIDE SEQUENCE [LARGE SCALE GENOMIC DNA]</scope>
    <source>
        <strain evidence="8">DSM 16995</strain>
    </source>
</reference>
<feature type="domain" description="4Fe-4S ferredoxin-type" evidence="6">
    <location>
        <begin position="1"/>
        <end position="27"/>
    </location>
</feature>
<dbReference type="PANTHER" id="PTHR32479:SF17">
    <property type="entry name" value="GLYCOLATE OXIDASE IRON-SULFUR SUBUNIT"/>
    <property type="match status" value="1"/>
</dbReference>
<dbReference type="GO" id="GO:0016491">
    <property type="term" value="F:oxidoreductase activity"/>
    <property type="evidence" value="ECO:0007669"/>
    <property type="project" value="UniProtKB-ARBA"/>
</dbReference>
<dbReference type="InterPro" id="IPR017900">
    <property type="entry name" value="4Fe4S_Fe_S_CS"/>
</dbReference>
<dbReference type="PROSITE" id="PS51379">
    <property type="entry name" value="4FE4S_FER_2"/>
    <property type="match status" value="2"/>
</dbReference>
<dbReference type="STRING" id="246191.SAMN05660337_0325"/>
<keyword evidence="8" id="KW-1185">Reference proteome</keyword>
<dbReference type="GO" id="GO:0046872">
    <property type="term" value="F:metal ion binding"/>
    <property type="evidence" value="ECO:0007669"/>
    <property type="project" value="UniProtKB-KW"/>
</dbReference>
<keyword evidence="1" id="KW-0004">4Fe-4S</keyword>
<evidence type="ECO:0000256" key="1">
    <source>
        <dbReference type="ARBA" id="ARBA00022485"/>
    </source>
</evidence>
<keyword evidence="5" id="KW-0411">Iron-sulfur</keyword>
<feature type="domain" description="4Fe-4S ferredoxin-type" evidence="6">
    <location>
        <begin position="48"/>
        <end position="77"/>
    </location>
</feature>